<dbReference type="AlphaFoldDB" id="A0A7Y0A3K1"/>
<dbReference type="Proteomes" id="UP000552615">
    <property type="component" value="Unassembled WGS sequence"/>
</dbReference>
<proteinExistence type="predicted"/>
<reference evidence="1 2" key="1">
    <citation type="submission" date="2020-04" db="EMBL/GenBank/DDBJ databases">
        <title>Chryseobacterium sp. RJ-7-14 sp. nov., isolated from Jeju soil.</title>
        <authorList>
            <person name="Dahal R.H."/>
            <person name="Chaudhary D.K."/>
        </authorList>
    </citation>
    <scope>NUCLEOTIDE SEQUENCE [LARGE SCALE GENOMIC DNA]</scope>
    <source>
        <strain evidence="1 2">RJ-7-14</strain>
    </source>
</reference>
<sequence>MKHSLLLAPIATASFFVCGGLDRLSLTVGEQKRYSGKREKALKKERKLEDGRWKFIVENKID</sequence>
<organism evidence="1 2">
    <name type="scientific">Chryseobacterium cheonjiense</name>
    <dbReference type="NCBI Taxonomy" id="2728845"/>
    <lineage>
        <taxon>Bacteria</taxon>
        <taxon>Pseudomonadati</taxon>
        <taxon>Bacteroidota</taxon>
        <taxon>Flavobacteriia</taxon>
        <taxon>Flavobacteriales</taxon>
        <taxon>Weeksellaceae</taxon>
        <taxon>Chryseobacterium group</taxon>
        <taxon>Chryseobacterium</taxon>
    </lineage>
</organism>
<keyword evidence="2" id="KW-1185">Reference proteome</keyword>
<accession>A0A7Y0A3K1</accession>
<evidence type="ECO:0000313" key="2">
    <source>
        <dbReference type="Proteomes" id="UP000552615"/>
    </source>
</evidence>
<protein>
    <submittedName>
        <fullName evidence="1">Uncharacterized protein</fullName>
    </submittedName>
</protein>
<dbReference type="EMBL" id="JABBGF010000001">
    <property type="protein sequence ID" value="NML55926.1"/>
    <property type="molecule type" value="Genomic_DNA"/>
</dbReference>
<evidence type="ECO:0000313" key="1">
    <source>
        <dbReference type="EMBL" id="NML55926.1"/>
    </source>
</evidence>
<dbReference type="RefSeq" id="WP_169229363.1">
    <property type="nucleotide sequence ID" value="NZ_JABBGF010000001.1"/>
</dbReference>
<name>A0A7Y0A3K1_9FLAO</name>
<gene>
    <name evidence="1" type="ORF">HHL20_01070</name>
</gene>
<comment type="caution">
    <text evidence="1">The sequence shown here is derived from an EMBL/GenBank/DDBJ whole genome shotgun (WGS) entry which is preliminary data.</text>
</comment>